<proteinExistence type="predicted"/>
<dbReference type="RefSeq" id="YP_009018724.1">
    <property type="nucleotide sequence ID" value="NC_023744.1"/>
</dbReference>
<accession>G8I4E6</accession>
<organism evidence="1 2">
    <name type="scientific">Mycobacterium phage DS6A</name>
    <dbReference type="NCBI Taxonomy" id="45764"/>
    <lineage>
        <taxon>Viruses</taxon>
        <taxon>Duplodnaviria</taxon>
        <taxon>Heunggongvirae</taxon>
        <taxon>Uroviricota</taxon>
        <taxon>Caudoviricetes</taxon>
        <taxon>Hnatkovirus</taxon>
        <taxon>Hnatkovirus DS6A</taxon>
    </lineage>
</organism>
<dbReference type="EMBL" id="JN698994">
    <property type="protein sequence ID" value="AER47590.1"/>
    <property type="molecule type" value="Genomic_DNA"/>
</dbReference>
<dbReference type="GeneID" id="18990034"/>
<evidence type="ECO:0000313" key="1">
    <source>
        <dbReference type="EMBL" id="AER47590.1"/>
    </source>
</evidence>
<evidence type="ECO:0008006" key="3">
    <source>
        <dbReference type="Google" id="ProtNLM"/>
    </source>
</evidence>
<protein>
    <recommendedName>
        <fullName evidence="3">Exonuclease</fullName>
    </recommendedName>
</protein>
<reference evidence="1 2" key="1">
    <citation type="journal article" date="2012" name="J. Virol.">
        <title>Complete Genome Sequences of 138 Mycobacteriophages.</title>
        <authorList>
            <consortium name="the Science Education Alliance Phage Hunters Advancing Genomics and Evolutionary Science Program"/>
            <consortium name="the KwaZulu-Natal Research Institute for Tuberculosis and HIV Mycobacterial Genetics Course Students"/>
            <consortium name="the Phage Hunters Integrating Research and Education Program"/>
            <person name="Hatfull G.F."/>
        </authorList>
    </citation>
    <scope>NUCLEOTIDE SEQUENCE [LARGE SCALE GENOMIC DNA]</scope>
</reference>
<dbReference type="Proteomes" id="UP000005857">
    <property type="component" value="Segment"/>
</dbReference>
<sequence length="403" mass="44524">MSLADRLLDYPAADEPKITQRTEFDGSAGFIQTSATPADDGPPEYDELLRKFGYDPAQVRIVGAPRVSRWEVPYRPVEGSDEKGKPILGELTTRWLASYRFHIAAAAGATGDGATDLEAIVKAARGRRRATTDRRDDPRPPHWFVVQAGDLQLGKRSRDGDTTQIVERFVQSVETAAADLRECRRRNAVAGVQVSFPGDCIEGNVSQGGRNVWLTRETVTEQTRAFRRLLMFAAETFAPLAERVWIDVVNGNHDEAQRQTNSYPGDGWATEAAIAVSDALTLNPAAFEHVGVRVPEKWSGYMTVPVGDSVVTVAHGHQWRRDKAFAWWANQAIGNHAPAGAQILQHGHWHEWMVRSNADRTVVCSPTFDCGSDWFRETEGGTSRRGAVTYLLRAGEISRMGIA</sequence>
<dbReference type="SUPFAM" id="SSF56300">
    <property type="entry name" value="Metallo-dependent phosphatases"/>
    <property type="match status" value="1"/>
</dbReference>
<dbReference type="InterPro" id="IPR029052">
    <property type="entry name" value="Metallo-depent_PP-like"/>
</dbReference>
<name>G8I4E6_9CAUD</name>
<dbReference type="OrthoDB" id="3069at10239"/>
<dbReference type="KEGG" id="vg:18990034"/>
<gene>
    <name evidence="1" type="primary">36</name>
    <name evidence="1" type="ORF">DS6A_36</name>
</gene>
<dbReference type="Gene3D" id="3.60.21.10">
    <property type="match status" value="1"/>
</dbReference>
<keyword evidence="2" id="KW-1185">Reference proteome</keyword>
<evidence type="ECO:0000313" key="2">
    <source>
        <dbReference type="Proteomes" id="UP000005857"/>
    </source>
</evidence>